<evidence type="ECO:0000313" key="2">
    <source>
        <dbReference type="EMBL" id="RXK10711.1"/>
    </source>
</evidence>
<sequence length="222" mass="25761">MSNFPKQNEVVDAILNGIVQAKNNFLFWTNNRLSLSYGPHKIVTIHIAQEIAKIKEKAPEIFINATVTDILRCTLPDRTEYPNFMAKRGLTEGTFSITLDERIPHSNNNDSISRVIISVKNNVINTKKEYLDEIDRICKMVQRDEEYKESSLDYGVFTFYSDITKDARKKLDKRIPEIIKNFDKVVAQYDNLKATFKGGEINKTDNDEEWSMSCYIIEPFYK</sequence>
<dbReference type="EMBL" id="PDKM01000002">
    <property type="protein sequence ID" value="RXK10711.1"/>
    <property type="molecule type" value="Genomic_DNA"/>
</dbReference>
<evidence type="ECO:0000313" key="4">
    <source>
        <dbReference type="Proteomes" id="UP000289193"/>
    </source>
</evidence>
<accession>A0AAX2AB69</accession>
<name>A0AAX2AB69_9BACT</name>
<gene>
    <name evidence="1" type="ORF">ABIV_1362</name>
    <name evidence="2" type="ORF">CRV05_05385</name>
</gene>
<protein>
    <submittedName>
        <fullName evidence="2">Uncharacterized protein</fullName>
    </submittedName>
</protein>
<dbReference type="Proteomes" id="UP000253850">
    <property type="component" value="Chromosome"/>
</dbReference>
<reference evidence="1 3" key="2">
    <citation type="submission" date="2018-07" db="EMBL/GenBank/DDBJ databases">
        <title>Complete genome of the Arcobacter bivalviorum type strain LMG 26154.</title>
        <authorList>
            <person name="Miller W.G."/>
            <person name="Yee E."/>
            <person name="Bono J.L."/>
        </authorList>
    </citation>
    <scope>NUCLEOTIDE SEQUENCE [LARGE SCALE GENOMIC DNA]</scope>
    <source>
        <strain evidence="1 3">LMG 26154</strain>
    </source>
</reference>
<evidence type="ECO:0000313" key="1">
    <source>
        <dbReference type="EMBL" id="AXH12358.1"/>
    </source>
</evidence>
<dbReference type="EMBL" id="CP031217">
    <property type="protein sequence ID" value="AXH12358.1"/>
    <property type="molecule type" value="Genomic_DNA"/>
</dbReference>
<organism evidence="2 4">
    <name type="scientific">Halarcobacter bivalviorum</name>
    <dbReference type="NCBI Taxonomy" id="663364"/>
    <lineage>
        <taxon>Bacteria</taxon>
        <taxon>Pseudomonadati</taxon>
        <taxon>Campylobacterota</taxon>
        <taxon>Epsilonproteobacteria</taxon>
        <taxon>Campylobacterales</taxon>
        <taxon>Arcobacteraceae</taxon>
        <taxon>Halarcobacter</taxon>
    </lineage>
</organism>
<evidence type="ECO:0000313" key="3">
    <source>
        <dbReference type="Proteomes" id="UP000253850"/>
    </source>
</evidence>
<dbReference type="RefSeq" id="WP_114839191.1">
    <property type="nucleotide sequence ID" value="NZ_CP031217.1"/>
</dbReference>
<dbReference type="AlphaFoldDB" id="A0AAX2AB69"/>
<keyword evidence="4" id="KW-1185">Reference proteome</keyword>
<reference evidence="2 4" key="1">
    <citation type="submission" date="2017-10" db="EMBL/GenBank/DDBJ databases">
        <title>Genomics of the genus Arcobacter.</title>
        <authorList>
            <person name="Perez-Cataluna A."/>
            <person name="Figueras M.J."/>
        </authorList>
    </citation>
    <scope>NUCLEOTIDE SEQUENCE [LARGE SCALE GENOMIC DNA]</scope>
    <source>
        <strain evidence="2 4">CECT 7835</strain>
    </source>
</reference>
<dbReference type="Proteomes" id="UP000289193">
    <property type="component" value="Unassembled WGS sequence"/>
</dbReference>
<proteinExistence type="predicted"/>
<dbReference type="KEGG" id="hbv:ABIV_1362"/>